<dbReference type="Gene3D" id="3.40.50.150">
    <property type="entry name" value="Vaccinia Virus protein VP39"/>
    <property type="match status" value="1"/>
</dbReference>
<reference evidence="1 2" key="1">
    <citation type="submission" date="2019-06" db="EMBL/GenBank/DDBJ databases">
        <title>Sequencing the genomes of 1000 actinobacteria strains.</title>
        <authorList>
            <person name="Klenk H.-P."/>
        </authorList>
    </citation>
    <scope>NUCLEOTIDE SEQUENCE [LARGE SCALE GENOMIC DNA]</scope>
    <source>
        <strain evidence="1 2">DSM 21776</strain>
    </source>
</reference>
<proteinExistence type="predicted"/>
<evidence type="ECO:0008006" key="3">
    <source>
        <dbReference type="Google" id="ProtNLM"/>
    </source>
</evidence>
<sequence>MSKRLEEIDWQHTSLGTISLRRRLEPTLQVDVYEVKLGDEFLMSSLFTVAEIELARLGLAAVGGAALDVLVGGLGLGYTAAAALEDDRVRSVTVVEALAPVISWHRRQLLPDTAELTTDPRTVLVEGDFFALSRGSTGFGPDAPARFHAVLLDIDHTPHHVLHPSHASFYTGDGLRELAARLHPGGVFALWSDDPPDEPFTALLAEVFDTATAHLVTFPNPLTGGTSSNSVYVATRGAQVPD</sequence>
<accession>A0A543PTN3</accession>
<dbReference type="SUPFAM" id="SSF53335">
    <property type="entry name" value="S-adenosyl-L-methionine-dependent methyltransferases"/>
    <property type="match status" value="1"/>
</dbReference>
<dbReference type="Proteomes" id="UP000320085">
    <property type="component" value="Unassembled WGS sequence"/>
</dbReference>
<dbReference type="InterPro" id="IPR029063">
    <property type="entry name" value="SAM-dependent_MTases_sf"/>
</dbReference>
<dbReference type="OrthoDB" id="9793351at2"/>
<organism evidence="1 2">
    <name type="scientific">Humibacillus xanthopallidus</name>
    <dbReference type="NCBI Taxonomy" id="412689"/>
    <lineage>
        <taxon>Bacteria</taxon>
        <taxon>Bacillati</taxon>
        <taxon>Actinomycetota</taxon>
        <taxon>Actinomycetes</taxon>
        <taxon>Micrococcales</taxon>
        <taxon>Intrasporangiaceae</taxon>
        <taxon>Humibacillus</taxon>
    </lineage>
</organism>
<dbReference type="AlphaFoldDB" id="A0A543PTN3"/>
<name>A0A543PTN3_9MICO</name>
<evidence type="ECO:0000313" key="1">
    <source>
        <dbReference type="EMBL" id="TQN47438.1"/>
    </source>
</evidence>
<evidence type="ECO:0000313" key="2">
    <source>
        <dbReference type="Proteomes" id="UP000320085"/>
    </source>
</evidence>
<comment type="caution">
    <text evidence="1">The sequence shown here is derived from an EMBL/GenBank/DDBJ whole genome shotgun (WGS) entry which is preliminary data.</text>
</comment>
<dbReference type="RefSeq" id="WP_141819675.1">
    <property type="nucleotide sequence ID" value="NZ_BAAAQC010000005.1"/>
</dbReference>
<dbReference type="EMBL" id="VFQF01000001">
    <property type="protein sequence ID" value="TQN47438.1"/>
    <property type="molecule type" value="Genomic_DNA"/>
</dbReference>
<gene>
    <name evidence="1" type="ORF">FHX52_0538</name>
</gene>
<protein>
    <recommendedName>
        <fullName evidence="3">Spermidine synthase</fullName>
    </recommendedName>
</protein>